<keyword evidence="2" id="KW-1133">Transmembrane helix</keyword>
<keyword evidence="2" id="KW-0472">Membrane</keyword>
<dbReference type="EMBL" id="JBHRSB010000003">
    <property type="protein sequence ID" value="MFC3000780.1"/>
    <property type="molecule type" value="Genomic_DNA"/>
</dbReference>
<comment type="caution">
    <text evidence="3">The sequence shown here is derived from an EMBL/GenBank/DDBJ whole genome shotgun (WGS) entry which is preliminary data.</text>
</comment>
<reference evidence="4" key="1">
    <citation type="journal article" date="2019" name="Int. J. Syst. Evol. Microbiol.">
        <title>The Global Catalogue of Microorganisms (GCM) 10K type strain sequencing project: providing services to taxonomists for standard genome sequencing and annotation.</title>
        <authorList>
            <consortium name="The Broad Institute Genomics Platform"/>
            <consortium name="The Broad Institute Genome Sequencing Center for Infectious Disease"/>
            <person name="Wu L."/>
            <person name="Ma J."/>
        </authorList>
    </citation>
    <scope>NUCLEOTIDE SEQUENCE [LARGE SCALE GENOMIC DNA]</scope>
    <source>
        <strain evidence="4">CGMCC 1.16855</strain>
    </source>
</reference>
<dbReference type="Proteomes" id="UP001595420">
    <property type="component" value="Unassembled WGS sequence"/>
</dbReference>
<evidence type="ECO:0000313" key="4">
    <source>
        <dbReference type="Proteomes" id="UP001595420"/>
    </source>
</evidence>
<evidence type="ECO:0000256" key="1">
    <source>
        <dbReference type="SAM" id="MobiDB-lite"/>
    </source>
</evidence>
<proteinExistence type="predicted"/>
<organism evidence="3 4">
    <name type="scientific">Falsiroseomonas tokyonensis</name>
    <dbReference type="NCBI Taxonomy" id="430521"/>
    <lineage>
        <taxon>Bacteria</taxon>
        <taxon>Pseudomonadati</taxon>
        <taxon>Pseudomonadota</taxon>
        <taxon>Alphaproteobacteria</taxon>
        <taxon>Acetobacterales</taxon>
        <taxon>Roseomonadaceae</taxon>
        <taxon>Falsiroseomonas</taxon>
    </lineage>
</organism>
<evidence type="ECO:0000256" key="2">
    <source>
        <dbReference type="SAM" id="Phobius"/>
    </source>
</evidence>
<dbReference type="RefSeq" id="WP_216836849.1">
    <property type="nucleotide sequence ID" value="NZ_JAFNJS010000003.1"/>
</dbReference>
<accession>A0ABV7BXR8</accession>
<feature type="region of interest" description="Disordered" evidence="1">
    <location>
        <begin position="1"/>
        <end position="23"/>
    </location>
</feature>
<protein>
    <submittedName>
        <fullName evidence="3">Uncharacterized protein</fullName>
    </submittedName>
</protein>
<feature type="transmembrane region" description="Helical" evidence="2">
    <location>
        <begin position="26"/>
        <end position="45"/>
    </location>
</feature>
<gene>
    <name evidence="3" type="ORF">ACFOD3_12805</name>
</gene>
<feature type="compositionally biased region" description="Low complexity" evidence="1">
    <location>
        <begin position="7"/>
        <end position="23"/>
    </location>
</feature>
<name>A0ABV7BXR8_9PROT</name>
<sequence length="46" mass="4727">MMVNQAPNKSRNKSPNKSPSGSPARGIGLAVILSGAFWIAVVSCIA</sequence>
<keyword evidence="4" id="KW-1185">Reference proteome</keyword>
<evidence type="ECO:0000313" key="3">
    <source>
        <dbReference type="EMBL" id="MFC3000780.1"/>
    </source>
</evidence>
<keyword evidence="2" id="KW-0812">Transmembrane</keyword>